<gene>
    <name evidence="1" type="ORF">AUF17_22185</name>
</gene>
<proteinExistence type="predicted"/>
<name>A0A8B5VZQ1_ENTAV</name>
<organism evidence="1 2">
    <name type="scientific">Enterococcus avium</name>
    <name type="common">Streptococcus avium</name>
    <dbReference type="NCBI Taxonomy" id="33945"/>
    <lineage>
        <taxon>Bacteria</taxon>
        <taxon>Bacillati</taxon>
        <taxon>Bacillota</taxon>
        <taxon>Bacilli</taxon>
        <taxon>Lactobacillales</taxon>
        <taxon>Enterococcaceae</taxon>
        <taxon>Enterococcus</taxon>
    </lineage>
</organism>
<protein>
    <submittedName>
        <fullName evidence="1">Uncharacterized protein</fullName>
    </submittedName>
</protein>
<dbReference type="Proteomes" id="UP000316316">
    <property type="component" value="Unassembled WGS sequence"/>
</dbReference>
<dbReference type="RefSeq" id="WP_144204685.1">
    <property type="nucleotide sequence ID" value="NZ_CABHNH010000034.1"/>
</dbReference>
<accession>A0A8B5VZQ1</accession>
<dbReference type="AlphaFoldDB" id="A0A8B5VZQ1"/>
<reference evidence="1 2" key="1">
    <citation type="submission" date="2017-10" db="EMBL/GenBank/DDBJ databases">
        <title>FDA dAtabase for Regulatory Grade micrObial Sequences (FDA-ARGOS): Supporting development and validation of Infectious Disease Dx tests.</title>
        <authorList>
            <person name="Campos J."/>
            <person name="Goldberg B."/>
            <person name="Tallon L.J."/>
            <person name="Sadzewicz L."/>
            <person name="Sengamalay N."/>
            <person name="Ott S."/>
            <person name="Godinez A."/>
            <person name="Nagaraj S."/>
            <person name="Vyas G."/>
            <person name="Aluvathingal J."/>
            <person name="Nadendla S."/>
            <person name="Geyer C."/>
            <person name="Nandy P."/>
            <person name="Hobson J."/>
            <person name="Sichtig H."/>
        </authorList>
    </citation>
    <scope>NUCLEOTIDE SEQUENCE [LARGE SCALE GENOMIC DNA]</scope>
    <source>
        <strain evidence="1 2">FDAARGOS_185</strain>
    </source>
</reference>
<evidence type="ECO:0000313" key="2">
    <source>
        <dbReference type="Proteomes" id="UP000316316"/>
    </source>
</evidence>
<dbReference type="EMBL" id="PDXQ01000002">
    <property type="protein sequence ID" value="TRZ29388.1"/>
    <property type="molecule type" value="Genomic_DNA"/>
</dbReference>
<evidence type="ECO:0000313" key="1">
    <source>
        <dbReference type="EMBL" id="TRZ29388.1"/>
    </source>
</evidence>
<sequence length="158" mass="17353">MMKRCVLLGVLATVATIFLVFGVSKEISASTEQTGAYELYTSPVGYEDYFSDENPYTPPSENLKINPIYCPALKTGQMPTVDFFEWSLPEKGIYAHTADGTPLYLNGIGGGTVEGNWNKPGVYTVFAILSDRKEGTKNIYTILPVIIEAHDSESFSGY</sequence>
<comment type="caution">
    <text evidence="1">The sequence shown here is derived from an EMBL/GenBank/DDBJ whole genome shotgun (WGS) entry which is preliminary data.</text>
</comment>